<dbReference type="Gene3D" id="2.30.30.1040">
    <property type="match status" value="1"/>
</dbReference>
<feature type="compositionally biased region" description="Polar residues" evidence="9">
    <location>
        <begin position="508"/>
        <end position="521"/>
    </location>
</feature>
<evidence type="ECO:0000259" key="11">
    <source>
        <dbReference type="PROSITE" id="PS50863"/>
    </source>
</evidence>
<feature type="chain" id="PRO_5025635180" description="Auxin response factor" evidence="10">
    <location>
        <begin position="20"/>
        <end position="660"/>
    </location>
</feature>
<accession>A0A6A4L9C7</accession>
<keyword evidence="13" id="KW-1185">Reference proteome</keyword>
<dbReference type="Pfam" id="PF02362">
    <property type="entry name" value="B3"/>
    <property type="match status" value="1"/>
</dbReference>
<dbReference type="PANTHER" id="PTHR31384:SF1">
    <property type="entry name" value="AUXIN RESPONSE FACTOR 9"/>
    <property type="match status" value="1"/>
</dbReference>
<keyword evidence="4 8" id="KW-0238">DNA-binding</keyword>
<dbReference type="OrthoDB" id="1050118at2759"/>
<dbReference type="InterPro" id="IPR010525">
    <property type="entry name" value="ARF_dom"/>
</dbReference>
<dbReference type="CDD" id="cd10017">
    <property type="entry name" value="B3_DNA"/>
    <property type="match status" value="2"/>
</dbReference>
<dbReference type="Gene3D" id="2.40.330.10">
    <property type="entry name" value="DNA-binding pseudobarrel domain"/>
    <property type="match status" value="3"/>
</dbReference>
<dbReference type="GO" id="GO:0003677">
    <property type="term" value="F:DNA binding"/>
    <property type="evidence" value="ECO:0007669"/>
    <property type="project" value="UniProtKB-KW"/>
</dbReference>
<comment type="caution">
    <text evidence="12">The sequence shown here is derived from an EMBL/GenBank/DDBJ whole genome shotgun (WGS) entry which is preliminary data.</text>
</comment>
<gene>
    <name evidence="12" type="ORF">C3L33_16223</name>
</gene>
<keyword evidence="6 8" id="KW-0539">Nucleus</keyword>
<dbReference type="GO" id="GO:0009734">
    <property type="term" value="P:auxin-activated signaling pathway"/>
    <property type="evidence" value="ECO:0007669"/>
    <property type="project" value="UniProtKB-KW"/>
</dbReference>
<dbReference type="GO" id="GO:0005634">
    <property type="term" value="C:nucleus"/>
    <property type="evidence" value="ECO:0007669"/>
    <property type="project" value="UniProtKB-SubCell"/>
</dbReference>
<organism evidence="12 13">
    <name type="scientific">Rhododendron williamsianum</name>
    <dbReference type="NCBI Taxonomy" id="262921"/>
    <lineage>
        <taxon>Eukaryota</taxon>
        <taxon>Viridiplantae</taxon>
        <taxon>Streptophyta</taxon>
        <taxon>Embryophyta</taxon>
        <taxon>Tracheophyta</taxon>
        <taxon>Spermatophyta</taxon>
        <taxon>Magnoliopsida</taxon>
        <taxon>eudicotyledons</taxon>
        <taxon>Gunneridae</taxon>
        <taxon>Pentapetalae</taxon>
        <taxon>asterids</taxon>
        <taxon>Ericales</taxon>
        <taxon>Ericaceae</taxon>
        <taxon>Ericoideae</taxon>
        <taxon>Rhodoreae</taxon>
        <taxon>Rhododendron</taxon>
    </lineage>
</organism>
<dbReference type="InterPro" id="IPR003340">
    <property type="entry name" value="B3_DNA-bd"/>
</dbReference>
<evidence type="ECO:0000256" key="9">
    <source>
        <dbReference type="SAM" id="MobiDB-lite"/>
    </source>
</evidence>
<keyword evidence="7 8" id="KW-0927">Auxin signaling pathway</keyword>
<evidence type="ECO:0000256" key="1">
    <source>
        <dbReference type="ARBA" id="ARBA00004123"/>
    </source>
</evidence>
<feature type="signal peptide" evidence="10">
    <location>
        <begin position="1"/>
        <end position="19"/>
    </location>
</feature>
<dbReference type="Pfam" id="PF06507">
    <property type="entry name" value="ARF_AD"/>
    <property type="match status" value="1"/>
</dbReference>
<comment type="similarity">
    <text evidence="2 8">Belongs to the ARF family.</text>
</comment>
<sequence>MGGLRWAWVTAAAAAMVWSELLMQLNFSSQGCGGDDLYKELWKACAGPLVDVPRVGERVFYFPQGDTEQVKSVEIQIRHPKRHMFDTGWSRFVNLKRLVAGDSVVFLRGANGELRVGVRRAARQQCTMPSSVISIQSMHVGVQGAAYNALANGTLFFVCNKPRYGSVLCTKSYGRPVLVHWWTFQGLGKECSIFPKGIWNKLIGGINKSGTESESSTLQSSLKDPMYVMDIQLRAEQDTDEVYAQITIVPEQDQSEPTSPESYPPEPPTPIVYSFCKVLTASDTSPHSGFSVLKKHANECFPALDMNQQIPMQELIAKDLHGREWPFKHIFRGFQAAASQALAHRTLFVVSNKPRTSQFIVGLNKYLEAVNNRFGVGWRFKMRFEGEDCSLRIFTGTIVGVEDLSAHWENSKWRSLRVQWDEAASIPRPNRVSPWEIESMTLLFGAEDEELAARLLEGMGLYKELWKACAGSLVDVPRVGERVFYFLQGHMEQVESVEIKIIGGINESGTESENSTLQSSLKDPLQSYGRSASGAEQDTDEVYARITLVPEQDQSEPTRPVSYPPEPLMPIVYSFCKVLTASNASPHGGFSVLPRHADECFPALVNHPHVELVLTLFSSFVIAILLIEFTCHPCSGYESANTYAGTDNRGSSCYSDAAVI</sequence>
<evidence type="ECO:0000313" key="12">
    <source>
        <dbReference type="EMBL" id="KAE9451879.1"/>
    </source>
</evidence>
<evidence type="ECO:0000256" key="2">
    <source>
        <dbReference type="ARBA" id="ARBA00007853"/>
    </source>
</evidence>
<evidence type="ECO:0000256" key="3">
    <source>
        <dbReference type="ARBA" id="ARBA00023015"/>
    </source>
</evidence>
<feature type="domain" description="TF-B3" evidence="11">
    <location>
        <begin position="82"/>
        <end position="122"/>
    </location>
</feature>
<dbReference type="Proteomes" id="UP000428333">
    <property type="component" value="Linkage Group LG09"/>
</dbReference>
<dbReference type="PROSITE" id="PS51257">
    <property type="entry name" value="PROKAR_LIPOPROTEIN"/>
    <property type="match status" value="1"/>
</dbReference>
<proteinExistence type="inferred from homology"/>
<comment type="subunit">
    <text evidence="8">Homodimers and heterodimers.</text>
</comment>
<dbReference type="EMBL" id="QEFC01002472">
    <property type="protein sequence ID" value="KAE9451879.1"/>
    <property type="molecule type" value="Genomic_DNA"/>
</dbReference>
<dbReference type="PROSITE" id="PS50863">
    <property type="entry name" value="B3"/>
    <property type="match status" value="1"/>
</dbReference>
<evidence type="ECO:0000256" key="7">
    <source>
        <dbReference type="ARBA" id="ARBA00023294"/>
    </source>
</evidence>
<keyword evidence="10" id="KW-0732">Signal</keyword>
<dbReference type="AlphaFoldDB" id="A0A6A4L9C7"/>
<dbReference type="PANTHER" id="PTHR31384">
    <property type="entry name" value="AUXIN RESPONSE FACTOR 4-RELATED"/>
    <property type="match status" value="1"/>
</dbReference>
<feature type="region of interest" description="Disordered" evidence="9">
    <location>
        <begin position="508"/>
        <end position="537"/>
    </location>
</feature>
<protein>
    <recommendedName>
        <fullName evidence="8">Auxin response factor</fullName>
    </recommendedName>
</protein>
<comment type="subcellular location">
    <subcellularLocation>
        <location evidence="1 8">Nucleus</location>
    </subcellularLocation>
</comment>
<reference evidence="12 13" key="1">
    <citation type="journal article" date="2019" name="Genome Biol. Evol.">
        <title>The Rhododendron genome and chromosomal organization provide insight into shared whole-genome duplications across the heath family (Ericaceae).</title>
        <authorList>
            <person name="Soza V.L."/>
            <person name="Lindsley D."/>
            <person name="Waalkes A."/>
            <person name="Ramage E."/>
            <person name="Patwardhan R.P."/>
            <person name="Burton J.N."/>
            <person name="Adey A."/>
            <person name="Kumar A."/>
            <person name="Qiu R."/>
            <person name="Shendure J."/>
            <person name="Hall B."/>
        </authorList>
    </citation>
    <scope>NUCLEOTIDE SEQUENCE [LARGE SCALE GENOMIC DNA]</scope>
    <source>
        <strain evidence="12">RSF 1966-606</strain>
    </source>
</reference>
<evidence type="ECO:0000256" key="10">
    <source>
        <dbReference type="SAM" id="SignalP"/>
    </source>
</evidence>
<dbReference type="SUPFAM" id="SSF101936">
    <property type="entry name" value="DNA-binding pseudobarrel domain"/>
    <property type="match status" value="3"/>
</dbReference>
<evidence type="ECO:0000256" key="8">
    <source>
        <dbReference type="RuleBase" id="RU004561"/>
    </source>
</evidence>
<feature type="non-terminal residue" evidence="12">
    <location>
        <position position="1"/>
    </location>
</feature>
<evidence type="ECO:0000256" key="6">
    <source>
        <dbReference type="ARBA" id="ARBA00023242"/>
    </source>
</evidence>
<comment type="function">
    <text evidence="8">Auxin response factors (ARFs) are transcriptional factors that bind specifically to the DNA sequence 5'-TGTCTC-3' found in the auxin-responsive promoter elements (AuxREs).</text>
</comment>
<dbReference type="InterPro" id="IPR044835">
    <property type="entry name" value="ARF_plant"/>
</dbReference>
<evidence type="ECO:0000256" key="5">
    <source>
        <dbReference type="ARBA" id="ARBA00023163"/>
    </source>
</evidence>
<name>A0A6A4L9C7_9ERIC</name>
<dbReference type="FunFam" id="2.30.30.1040:FF:000001">
    <property type="entry name" value="Auxin response factor"/>
    <property type="match status" value="1"/>
</dbReference>
<dbReference type="GO" id="GO:0006355">
    <property type="term" value="P:regulation of DNA-templated transcription"/>
    <property type="evidence" value="ECO:0007669"/>
    <property type="project" value="InterPro"/>
</dbReference>
<evidence type="ECO:0000256" key="4">
    <source>
        <dbReference type="ARBA" id="ARBA00023125"/>
    </source>
</evidence>
<keyword evidence="3 8" id="KW-0805">Transcription regulation</keyword>
<dbReference type="InterPro" id="IPR015300">
    <property type="entry name" value="DNA-bd_pseudobarrel_sf"/>
</dbReference>
<keyword evidence="5 8" id="KW-0804">Transcription</keyword>
<evidence type="ECO:0000313" key="13">
    <source>
        <dbReference type="Proteomes" id="UP000428333"/>
    </source>
</evidence>